<accession>A0A9W6LQA6</accession>
<dbReference type="EMBL" id="BSEC01000001">
    <property type="protein sequence ID" value="GLI91161.1"/>
    <property type="molecule type" value="Genomic_DNA"/>
</dbReference>
<comment type="caution">
    <text evidence="1">The sequence shown here is derived from an EMBL/GenBank/DDBJ whole genome shotgun (WGS) entry which is preliminary data.</text>
</comment>
<name>A0A9W6LQA6_9HYPH</name>
<evidence type="ECO:0000313" key="2">
    <source>
        <dbReference type="Proteomes" id="UP001144323"/>
    </source>
</evidence>
<dbReference type="RefSeq" id="WP_281799718.1">
    <property type="nucleotide sequence ID" value="NZ_BSEC01000001.1"/>
</dbReference>
<organism evidence="1 2">
    <name type="scientific">Methylocystis echinoides</name>
    <dbReference type="NCBI Taxonomy" id="29468"/>
    <lineage>
        <taxon>Bacteria</taxon>
        <taxon>Pseudomonadati</taxon>
        <taxon>Pseudomonadota</taxon>
        <taxon>Alphaproteobacteria</taxon>
        <taxon>Hyphomicrobiales</taxon>
        <taxon>Methylocystaceae</taxon>
        <taxon>Methylocystis</taxon>
    </lineage>
</organism>
<protein>
    <recommendedName>
        <fullName evidence="3">HEPN domain-containing protein</fullName>
    </recommendedName>
</protein>
<dbReference type="Gene3D" id="1.20.120.330">
    <property type="entry name" value="Nucleotidyltransferases domain 2"/>
    <property type="match status" value="1"/>
</dbReference>
<dbReference type="AlphaFoldDB" id="A0A9W6LQA6"/>
<evidence type="ECO:0008006" key="3">
    <source>
        <dbReference type="Google" id="ProtNLM"/>
    </source>
</evidence>
<dbReference type="Proteomes" id="UP001144323">
    <property type="component" value="Unassembled WGS sequence"/>
</dbReference>
<reference evidence="1" key="1">
    <citation type="journal article" date="2023" name="Int. J. Syst. Evol. Microbiol.">
        <title>Methylocystis iwaonis sp. nov., a type II methane-oxidizing bacterium from surface soil of a rice paddy field in Japan, and emended description of the genus Methylocystis (ex Whittenbury et al. 1970) Bowman et al. 1993.</title>
        <authorList>
            <person name="Kaise H."/>
            <person name="Sawadogo J.B."/>
            <person name="Alam M.S."/>
            <person name="Ueno C."/>
            <person name="Dianou D."/>
            <person name="Shinjo R."/>
            <person name="Asakawa S."/>
        </authorList>
    </citation>
    <scope>NUCLEOTIDE SEQUENCE</scope>
    <source>
        <strain evidence="1">LMG27198</strain>
    </source>
</reference>
<keyword evidence="2" id="KW-1185">Reference proteome</keyword>
<sequence>MIALFGLHLVRYGHLAAEHGEAFNGVQRLRKVADYTGDFVSPEDALWATDKAAAFVDAIETRFFTA</sequence>
<proteinExistence type="predicted"/>
<evidence type="ECO:0000313" key="1">
    <source>
        <dbReference type="EMBL" id="GLI91161.1"/>
    </source>
</evidence>
<gene>
    <name evidence="1" type="ORF">LMG27198_01530</name>
</gene>